<evidence type="ECO:0000313" key="3">
    <source>
        <dbReference type="Proteomes" id="UP001238088"/>
    </source>
</evidence>
<proteinExistence type="predicted"/>
<protein>
    <submittedName>
        <fullName evidence="2">Transcriptional regulator YdeE</fullName>
    </submittedName>
</protein>
<name>A0ABU0AKA3_9BACI</name>
<dbReference type="RefSeq" id="WP_307477005.1">
    <property type="nucleotide sequence ID" value="NZ_JAUSUB010000016.1"/>
</dbReference>
<dbReference type="EMBL" id="JAUSUB010000016">
    <property type="protein sequence ID" value="MDQ0271682.1"/>
    <property type="molecule type" value="Genomic_DNA"/>
</dbReference>
<dbReference type="Gene3D" id="3.20.80.10">
    <property type="entry name" value="Regulatory factor, effector binding domain"/>
    <property type="match status" value="1"/>
</dbReference>
<feature type="domain" description="GyrI-like small molecule binding" evidence="1">
    <location>
        <begin position="10"/>
        <end position="146"/>
    </location>
</feature>
<dbReference type="InterPro" id="IPR029442">
    <property type="entry name" value="GyrI-like"/>
</dbReference>
<dbReference type="Pfam" id="PF06445">
    <property type="entry name" value="GyrI-like"/>
    <property type="match status" value="1"/>
</dbReference>
<comment type="caution">
    <text evidence="2">The sequence shown here is derived from an EMBL/GenBank/DDBJ whole genome shotgun (WGS) entry which is preliminary data.</text>
</comment>
<evidence type="ECO:0000259" key="1">
    <source>
        <dbReference type="Pfam" id="PF06445"/>
    </source>
</evidence>
<dbReference type="InterPro" id="IPR011256">
    <property type="entry name" value="Reg_factor_effector_dom_sf"/>
</dbReference>
<keyword evidence="3" id="KW-1185">Reference proteome</keyword>
<accession>A0ABU0AKA3</accession>
<gene>
    <name evidence="2" type="ORF">J2S17_003570</name>
</gene>
<evidence type="ECO:0000313" key="2">
    <source>
        <dbReference type="EMBL" id="MDQ0271682.1"/>
    </source>
</evidence>
<reference evidence="2 3" key="1">
    <citation type="submission" date="2023-07" db="EMBL/GenBank/DDBJ databases">
        <title>Genomic Encyclopedia of Type Strains, Phase IV (KMG-IV): sequencing the most valuable type-strain genomes for metagenomic binning, comparative biology and taxonomic classification.</title>
        <authorList>
            <person name="Goeker M."/>
        </authorList>
    </citation>
    <scope>NUCLEOTIDE SEQUENCE [LARGE SCALE GENOMIC DNA]</scope>
    <source>
        <strain evidence="2 3">DSM 23494</strain>
    </source>
</reference>
<organism evidence="2 3">
    <name type="scientific">Cytobacillus purgationiresistens</name>
    <dbReference type="NCBI Taxonomy" id="863449"/>
    <lineage>
        <taxon>Bacteria</taxon>
        <taxon>Bacillati</taxon>
        <taxon>Bacillota</taxon>
        <taxon>Bacilli</taxon>
        <taxon>Bacillales</taxon>
        <taxon>Bacillaceae</taxon>
        <taxon>Cytobacillus</taxon>
    </lineage>
</organism>
<dbReference type="Proteomes" id="UP001238088">
    <property type="component" value="Unassembled WGS sequence"/>
</dbReference>
<sequence length="148" mass="17011">MECKKVKQVFKLVGIKGHGSFEAFGVEVPALAQQFLTRSKEVESRSSTEIALFEPKKNINHLEGNYYVGLIVNDTLNEVPSGMEYIEKDQHYVTARGKITDISNLHLHLLNWAKEQNYDRDLDSYIVETYHPVENSEEEVEVYLPIHS</sequence>